<dbReference type="RefSeq" id="WP_173413041.1">
    <property type="nucleotide sequence ID" value="NZ_CP054139.1"/>
</dbReference>
<keyword evidence="3" id="KW-1185">Reference proteome</keyword>
<evidence type="ECO:0000313" key="2">
    <source>
        <dbReference type="EMBL" id="QKJ28339.1"/>
    </source>
</evidence>
<reference evidence="2 3" key="1">
    <citation type="submission" date="2020-05" db="EMBL/GenBank/DDBJ databases">
        <title>Mucilaginibacter mali sp. nov.</title>
        <authorList>
            <person name="Kim H.S."/>
            <person name="Lee K.C."/>
            <person name="Suh M.K."/>
            <person name="Kim J.-S."/>
            <person name="Han K.-I."/>
            <person name="Eom M.K."/>
            <person name="Shin Y.K."/>
            <person name="Lee J.-S."/>
        </authorList>
    </citation>
    <scope>NUCLEOTIDE SEQUENCE [LARGE SCALE GENOMIC DNA]</scope>
    <source>
        <strain evidence="2 3">G2-14</strain>
    </source>
</reference>
<evidence type="ECO:0000313" key="3">
    <source>
        <dbReference type="Proteomes" id="UP000505355"/>
    </source>
</evidence>
<accession>A0A7D4UBQ0</accession>
<dbReference type="KEGG" id="mmab:HQ865_00710"/>
<organism evidence="2 3">
    <name type="scientific">Mucilaginibacter mali</name>
    <dbReference type="NCBI Taxonomy" id="2740462"/>
    <lineage>
        <taxon>Bacteria</taxon>
        <taxon>Pseudomonadati</taxon>
        <taxon>Bacteroidota</taxon>
        <taxon>Sphingobacteriia</taxon>
        <taxon>Sphingobacteriales</taxon>
        <taxon>Sphingobacteriaceae</taxon>
        <taxon>Mucilaginibacter</taxon>
    </lineage>
</organism>
<feature type="domain" description="DUF4365" evidence="1">
    <location>
        <begin position="12"/>
        <end position="137"/>
    </location>
</feature>
<sequence>MTTKRSHNKPIENLGVEFIKSIVKSHNCIYQAISLNNDQGNDCFIEFIDNNIATSFCVFAQIKSGKSYKDKTGYKIPADLDHLQYWNNHLLPIAGIVFDVELERAYWVNITEYLKINPQILLNKSHNIRVDRNNELSLKTFPLFKEHFTNYSRDYKNYENFGRSLEAFTNLSQPDICYTGLKSLFANHRERQASWYYIILNFANINEKGIQINILGMLSNYLDNSTVFWNSEDYLHYQASSIRLKIAEFINELFTPKAVKVSLYFLKEGIAKGSFSYLVFLVLTQLNDIHNIVYQFSLDENLQLDERNKLFWLYIHFAQHHSVDKTIIDIDNFLVRYPNNEEAYLFEGIKETLLKEGYIQTG</sequence>
<dbReference type="EMBL" id="CP054139">
    <property type="protein sequence ID" value="QKJ28339.1"/>
    <property type="molecule type" value="Genomic_DNA"/>
</dbReference>
<dbReference type="Proteomes" id="UP000505355">
    <property type="component" value="Chromosome"/>
</dbReference>
<gene>
    <name evidence="2" type="ORF">HQ865_00710</name>
</gene>
<dbReference type="InterPro" id="IPR025375">
    <property type="entry name" value="DUF4365"/>
</dbReference>
<dbReference type="Pfam" id="PF14280">
    <property type="entry name" value="DUF4365"/>
    <property type="match status" value="1"/>
</dbReference>
<proteinExistence type="predicted"/>
<evidence type="ECO:0000259" key="1">
    <source>
        <dbReference type="Pfam" id="PF14280"/>
    </source>
</evidence>
<name>A0A7D4UBQ0_9SPHI</name>
<protein>
    <submittedName>
        <fullName evidence="2">DUF4365 domain-containing protein</fullName>
    </submittedName>
</protein>
<dbReference type="AlphaFoldDB" id="A0A7D4UBQ0"/>